<organism evidence="2 3">
    <name type="scientific">Symbiodinium microadriaticum</name>
    <name type="common">Dinoflagellate</name>
    <name type="synonym">Zooxanthella microadriatica</name>
    <dbReference type="NCBI Taxonomy" id="2951"/>
    <lineage>
        <taxon>Eukaryota</taxon>
        <taxon>Sar</taxon>
        <taxon>Alveolata</taxon>
        <taxon>Dinophyceae</taxon>
        <taxon>Suessiales</taxon>
        <taxon>Symbiodiniaceae</taxon>
        <taxon>Symbiodinium</taxon>
    </lineage>
</organism>
<dbReference type="EMBL" id="LSRX01001701">
    <property type="protein sequence ID" value="OLP77842.1"/>
    <property type="molecule type" value="Genomic_DNA"/>
</dbReference>
<name>A0A1Q9C4J3_SYMMI</name>
<evidence type="ECO:0000256" key="1">
    <source>
        <dbReference type="SAM" id="MobiDB-lite"/>
    </source>
</evidence>
<proteinExistence type="predicted"/>
<dbReference type="Proteomes" id="UP000186817">
    <property type="component" value="Unassembled WGS sequence"/>
</dbReference>
<feature type="region of interest" description="Disordered" evidence="1">
    <location>
        <begin position="40"/>
        <end position="119"/>
    </location>
</feature>
<feature type="compositionally biased region" description="Basic and acidic residues" evidence="1">
    <location>
        <begin position="98"/>
        <end position="107"/>
    </location>
</feature>
<accession>A0A1Q9C4J3</accession>
<protein>
    <submittedName>
        <fullName evidence="2">Uncharacterized protein</fullName>
    </submittedName>
</protein>
<feature type="compositionally biased region" description="Basic and acidic residues" evidence="1">
    <location>
        <begin position="55"/>
        <end position="65"/>
    </location>
</feature>
<comment type="caution">
    <text evidence="2">The sequence shown here is derived from an EMBL/GenBank/DDBJ whole genome shotgun (WGS) entry which is preliminary data.</text>
</comment>
<evidence type="ECO:0000313" key="2">
    <source>
        <dbReference type="EMBL" id="OLP77842.1"/>
    </source>
</evidence>
<evidence type="ECO:0000313" key="3">
    <source>
        <dbReference type="Proteomes" id="UP000186817"/>
    </source>
</evidence>
<feature type="compositionally biased region" description="Basic residues" evidence="1">
    <location>
        <begin position="78"/>
        <end position="97"/>
    </location>
</feature>
<keyword evidence="3" id="KW-1185">Reference proteome</keyword>
<gene>
    <name evidence="2" type="ORF">AK812_SmicGene42051</name>
</gene>
<dbReference type="AlphaFoldDB" id="A0A1Q9C4J3"/>
<reference evidence="2 3" key="1">
    <citation type="submission" date="2016-02" db="EMBL/GenBank/DDBJ databases">
        <title>Genome analysis of coral dinoflagellate symbionts highlights evolutionary adaptations to a symbiotic lifestyle.</title>
        <authorList>
            <person name="Aranda M."/>
            <person name="Li Y."/>
            <person name="Liew Y.J."/>
            <person name="Baumgarten S."/>
            <person name="Simakov O."/>
            <person name="Wilson M."/>
            <person name="Piel J."/>
            <person name="Ashoor H."/>
            <person name="Bougouffa S."/>
            <person name="Bajic V.B."/>
            <person name="Ryu T."/>
            <person name="Ravasi T."/>
            <person name="Bayer T."/>
            <person name="Micklem G."/>
            <person name="Kim H."/>
            <person name="Bhak J."/>
            <person name="Lajeunesse T.C."/>
            <person name="Voolstra C.R."/>
        </authorList>
    </citation>
    <scope>NUCLEOTIDE SEQUENCE [LARGE SCALE GENOMIC DNA]</scope>
    <source>
        <strain evidence="2 3">CCMP2467</strain>
    </source>
</reference>
<sequence>MGIGAHKIGCLSRRPPTSAAISARPAAAAMIDIEDVRLECKDKDKESVPSCSEHSSSDSDSDHSSDSSSSDSSSRHLPPLKRRPRVNLHSPRRKTARQRSESLERPPGRWHRSAIATPY</sequence>